<dbReference type="InterPro" id="IPR009553">
    <property type="entry name" value="DUF1173"/>
</dbReference>
<feature type="region of interest" description="Disordered" evidence="1">
    <location>
        <begin position="437"/>
        <end position="460"/>
    </location>
</feature>
<accession>A0A7Y8KWV8</accession>
<evidence type="ECO:0000313" key="2">
    <source>
        <dbReference type="EMBL" id="NWF44907.1"/>
    </source>
</evidence>
<protein>
    <submittedName>
        <fullName evidence="2">DUF1173 domain-containing protein</fullName>
    </submittedName>
</protein>
<comment type="caution">
    <text evidence="2">The sequence shown here is derived from an EMBL/GenBank/DDBJ whole genome shotgun (WGS) entry which is preliminary data.</text>
</comment>
<name>A0A7Y8KWV8_9BURK</name>
<dbReference type="Pfam" id="PF06666">
    <property type="entry name" value="DUF1173"/>
    <property type="match status" value="1"/>
</dbReference>
<evidence type="ECO:0000313" key="3">
    <source>
        <dbReference type="Proteomes" id="UP000545507"/>
    </source>
</evidence>
<keyword evidence="3" id="KW-1185">Reference proteome</keyword>
<sequence>MARTPRFGSTTRTHPHSVQRSSLSKISNARANGLHPRAEVCAVNSPTEPTTLYEIGGRHWARGAPGFADAIAQAHENHLRPRCLCQHGEPGVDMYVARVLNGYTVKRMPNTGSQHATTCPSYEPPAEFSGLGPLVGTAIVENPATGITTLKLDFPMTKLPGRAAQPPSAGTSSSVVAHGSRLGLRALLHYLWDQAELTHWTPGFAGRRTWGTVRKHLLQAAENKFTHGHAMLASLYIPEVFSVEQREAITARRLRQWARARPKPGQPQPLLLLVAEVKEIVPSRYGHKAILKHIPDQAFALDETLYRRLGRCFEQELSAWGTDGDLHLLMIATFRVDDAGVPSLVELSLMLATAQWLPVEDGWEKQLVGALVRSGRSFIKGLRYNEAPDQPLVAASLLDCGDAPRPLLIARDHGQSDHMPPDFMAQATRGDTPLWRWNPADGDMPALPPHQHRQPATPLP</sequence>
<dbReference type="EMBL" id="VYGV01000006">
    <property type="protein sequence ID" value="NWF44907.1"/>
    <property type="molecule type" value="Genomic_DNA"/>
</dbReference>
<dbReference type="AlphaFoldDB" id="A0A7Y8KWV8"/>
<proteinExistence type="predicted"/>
<evidence type="ECO:0000256" key="1">
    <source>
        <dbReference type="SAM" id="MobiDB-lite"/>
    </source>
</evidence>
<gene>
    <name evidence="2" type="ORF">F3K02_06535</name>
</gene>
<feature type="region of interest" description="Disordered" evidence="1">
    <location>
        <begin position="1"/>
        <end position="24"/>
    </location>
</feature>
<reference evidence="2 3" key="1">
    <citation type="submission" date="2019-09" db="EMBL/GenBank/DDBJ databases">
        <title>Hydrogenophaga aromatica sp. nov., isolated from a para-xylene-degrading enrichment culture.</title>
        <authorList>
            <person name="Tancsics A."/>
            <person name="Banerjee S."/>
        </authorList>
    </citation>
    <scope>NUCLEOTIDE SEQUENCE [LARGE SCALE GENOMIC DNA]</scope>
    <source>
        <strain evidence="2 3">D2P1</strain>
    </source>
</reference>
<feature type="compositionally biased region" description="Polar residues" evidence="1">
    <location>
        <begin position="7"/>
        <end position="24"/>
    </location>
</feature>
<organism evidence="2 3">
    <name type="scientific">Hydrogenophaga aromaticivorans</name>
    <dbReference type="NCBI Taxonomy" id="2610898"/>
    <lineage>
        <taxon>Bacteria</taxon>
        <taxon>Pseudomonadati</taxon>
        <taxon>Pseudomonadota</taxon>
        <taxon>Betaproteobacteria</taxon>
        <taxon>Burkholderiales</taxon>
        <taxon>Comamonadaceae</taxon>
        <taxon>Hydrogenophaga</taxon>
    </lineage>
</organism>
<dbReference type="Proteomes" id="UP000545507">
    <property type="component" value="Unassembled WGS sequence"/>
</dbReference>